<gene>
    <name evidence="1" type="ORF">MSIBF_A560002</name>
</gene>
<accession>A0A098ECW8</accession>
<sequence length="94" mass="11273">MIRRTIKMEKTDFKCLGRQFVLQPKIEYLKCPDCGNEIEIWSDEFKAKCPNCKKEIFKEEASLCIEWCKYAKECVGEERYEEIRKMGSDKHVRL</sequence>
<organism evidence="1">
    <name type="scientific">groundwater metagenome</name>
    <dbReference type="NCBI Taxonomy" id="717931"/>
    <lineage>
        <taxon>unclassified sequences</taxon>
        <taxon>metagenomes</taxon>
        <taxon>ecological metagenomes</taxon>
    </lineage>
</organism>
<dbReference type="EMBL" id="CCXY01000420">
    <property type="protein sequence ID" value="CEG13827.1"/>
    <property type="molecule type" value="Genomic_DNA"/>
</dbReference>
<evidence type="ECO:0000313" key="1">
    <source>
        <dbReference type="EMBL" id="CEG13827.1"/>
    </source>
</evidence>
<evidence type="ECO:0008006" key="2">
    <source>
        <dbReference type="Google" id="ProtNLM"/>
    </source>
</evidence>
<protein>
    <recommendedName>
        <fullName evidence="2">Phosphohydrolase</fullName>
    </recommendedName>
</protein>
<dbReference type="AlphaFoldDB" id="A0A098ECW8"/>
<reference evidence="1" key="1">
    <citation type="submission" date="2014-09" db="EMBL/GenBank/DDBJ databases">
        <authorList>
            <person name="Probst J Alexander"/>
        </authorList>
    </citation>
    <scope>NUCLEOTIDE SEQUENCE</scope>
</reference>
<name>A0A098ECW8_9ZZZZ</name>
<proteinExistence type="predicted"/>